<reference evidence="2 3" key="1">
    <citation type="submission" date="2019-11" db="EMBL/GenBank/DDBJ databases">
        <title>Bacillus lacus genome.</title>
        <authorList>
            <person name="Allen C.J."/>
            <person name="Newman J.D."/>
        </authorList>
    </citation>
    <scope>NUCLEOTIDE SEQUENCE [LARGE SCALE GENOMIC DNA]</scope>
    <source>
        <strain evidence="2 3">KCTC 33946</strain>
    </source>
</reference>
<keyword evidence="1" id="KW-0472">Membrane</keyword>
<dbReference type="AlphaFoldDB" id="A0A7X2M0C2"/>
<accession>A0A7X2M0C2</accession>
<gene>
    <name evidence="2" type="ORF">GJU40_20410</name>
</gene>
<name>A0A7X2M0C2_9BACI</name>
<protein>
    <submittedName>
        <fullName evidence="2">Uncharacterized protein</fullName>
    </submittedName>
</protein>
<evidence type="ECO:0000256" key="1">
    <source>
        <dbReference type="SAM" id="Phobius"/>
    </source>
</evidence>
<evidence type="ECO:0000313" key="3">
    <source>
        <dbReference type="Proteomes" id="UP000448867"/>
    </source>
</evidence>
<keyword evidence="1" id="KW-0812">Transmembrane</keyword>
<dbReference type="EMBL" id="WKKI01000130">
    <property type="protein sequence ID" value="MRX74451.1"/>
    <property type="molecule type" value="Genomic_DNA"/>
</dbReference>
<sequence length="75" mass="8376">MDNLVVPRINKEYLTSIIFAALFLIGGCGVMGGISETPEERHARKTFISVNDYVGEGFDCLVARKTTQLRRKSLK</sequence>
<feature type="transmembrane region" description="Helical" evidence="1">
    <location>
        <begin position="13"/>
        <end position="34"/>
    </location>
</feature>
<organism evidence="2 3">
    <name type="scientific">Metabacillus lacus</name>
    <dbReference type="NCBI Taxonomy" id="1983721"/>
    <lineage>
        <taxon>Bacteria</taxon>
        <taxon>Bacillati</taxon>
        <taxon>Bacillota</taxon>
        <taxon>Bacilli</taxon>
        <taxon>Bacillales</taxon>
        <taxon>Bacillaceae</taxon>
        <taxon>Metabacillus</taxon>
    </lineage>
</organism>
<dbReference type="Proteomes" id="UP000448867">
    <property type="component" value="Unassembled WGS sequence"/>
</dbReference>
<keyword evidence="1" id="KW-1133">Transmembrane helix</keyword>
<keyword evidence="3" id="KW-1185">Reference proteome</keyword>
<dbReference type="RefSeq" id="WP_154309900.1">
    <property type="nucleotide sequence ID" value="NZ_WKKI01000130.1"/>
</dbReference>
<feature type="non-terminal residue" evidence="2">
    <location>
        <position position="75"/>
    </location>
</feature>
<comment type="caution">
    <text evidence="2">The sequence shown here is derived from an EMBL/GenBank/DDBJ whole genome shotgun (WGS) entry which is preliminary data.</text>
</comment>
<evidence type="ECO:0000313" key="2">
    <source>
        <dbReference type="EMBL" id="MRX74451.1"/>
    </source>
</evidence>
<proteinExistence type="predicted"/>